<sequence>MFSPSMPSGQTPIASGKTLQPCSGLEKNCRTGTTVDMNACKLVTDEQLDKGQLQCTEDGASSRAIYDTDGELVQNDVELVQNNAEHVQNNLELVQNDGELVQNDGELVQNNRELHVGGNLCADHVVKQIALAKTKGCERSTFDQGVSVGKVSKTTVENDSSSSVKIVGEVDHSGESGRGGIREQTPSVEQGEKEILDVVGGFHDGLSNSKMTKCAFRAVESAEGSRSDTPTKKQFKSEFKGTEEVRTWSHELQQGYRILREIMVDHYKNISWPFVNPVDVEGENLWDYNDRIKQPMCLRKIKDKFHNSDYTSITEFVADMRLVLENCYRYNGINHYVSKQAQKMEKVLEQKLALLSKTLREKTTLHMTSGGKYGEDPGSKRRSVVRSLQVTHDQTGSVLLTYIRTEIEAQEKEDRRLRELEKREEWQKQQQEILDWENKLLEETHLKELWEIPAIGHFLCLAQQILNIPEVVFYELERGLAMPQASSTLAMVFTYLLCTPHQRTKLPKKPHMPYSIWNKKLKERLQEWYDILDEQDTYEDAADYIGITREFFHELGETNPLVDQQYHELPFRQRVWILKSLCDNVYWSEVEIQETVDGLPVFEQREVILGYDADGCAYLHFPQFCGADLRIYKQRPLPVPCLLKTEKKIKKNLNQSETSSQNAETKTEEEETDRQKTAETEDVKHENEDIKDSENKDDEHQEDEDLKVQSSEKTESREGSPTTEEKGQGDAATQRTSSTQEQTVSDPTQATSEPTTSVSKSRHECSKVKTEETSVEKLSVEQNPHKGSGDGKLLHEEVTTESATRVKKRKQVNRDSNSALRDNERVHRASKRRKVVLSNSQDTASPGVEGLHAYMSPRRSKRQKNKVEMYTTPDHRQSSRKLRDNQADTGAGKVSSSKKKRKKKKTKDKTNSCKSTSVELEEGPEFMTACESVEELRTLTAQFAQPTAEDILKCNKLGKSPHRKRSVVELHQVLQNLLTELEPWEQKLVKARTKARNKLLSEWRDFQSAPPSSEEVVDVWGDSEEEVIEAEDEELQEEVQDEQEEEAEEDTALSDEEWTIGSKRSGTVTVAAKGELGRLRPRKRICTRETETKQTVKVEPAAKEPLSVSRNIWDSLKAPPGHFSASGSQPQTAAQLLLSMKTKCSVASPQLAQNSVTVNKAPSQMVHLRKNVDSNVPQIIQLQQEGVRILGPKKPTVTGQHVKQILPPNQSGAATLKVPLVQMSTTQQTGAKGVKGSPKVPQILQLQTSGSSQPIYLLQQMNEQGQVVYLQLQPTSNYGTTASSKTVTGLSNIVTTKSEGNSNLVSPQISRPKFQPETLTSQQHSNLTVKKSNIDANLPLSNKGLQNQATARLSATSVQQQHHTVVGQLGATTRTIATTAATADVKLASTLLNPAVLQQNASPVIVKPLAAAAGSEGCQVVAPLAKAVAQFRPTTPQLMQAGTKVVISNVNQAQPALQQRLVTPQLVQRGLKIVSADAQQNQTSLPAGTQLIKTGVPTGKMYPVTTPFAAQGTKVVHASTLQPTVQPVVSPNTPQSQPRLQLVQLKSVPIPGPGQGKTQGQIARTVPQTQSNLATTNTPAQVMHFKLSPMMLSPVHSVPQKDGDGLPNVASSPRTQHSIQGTNIQPNLQLTGGTANTAATAQLKSVGSGLVSQPSLQHQLMVSPPVQPLLQSPGLVTANGILLQPQAKQEAKMVTESPTVVQVSRGAQQQILKQPTQGASADGVPHQLVTPASVGVVKSTPQAMPLPQPKVVFSYLKTNNTPATSIISNANAAIQGQTVNVHTRLVAPPLSVTDGSKNVGLVSQKPKQREVLPNVVSKVHGENVPPSKIQTVSVSPGQGAAPKLVGSPQGAAQKLVGAPLASPRPVVNLSSSSMPHQTRTSPASQNTVNHSAGRQSTLTISPSLLQGLPVHTAGGLNYVQLLLNQGGVKTMLAVPVQVQPGGKVVIPTGTVNSLQTTVSASQPPVRAPSGQQTATSHLQGHVNQPTSSVQVLTQTTLTGQRQPGGKTCALSSPSTGTLAAPVSCTGISPGTPNVCPSSVGIETNRSTNVCCVELASTFSSVPVNPQPSAGAATQVVSRTMSVPIMSPSVEQTKGHVGVSKTHTTENDTNTSSR</sequence>
<dbReference type="InterPro" id="IPR056522">
    <property type="entry name" value="KIAA2026_hel"/>
</dbReference>
<feature type="compositionally biased region" description="Basic and acidic residues" evidence="3">
    <location>
        <begin position="873"/>
        <end position="886"/>
    </location>
</feature>
<feature type="compositionally biased region" description="Polar residues" evidence="3">
    <location>
        <begin position="1868"/>
        <end position="1894"/>
    </location>
</feature>
<feature type="compositionally biased region" description="Polar residues" evidence="3">
    <location>
        <begin position="731"/>
        <end position="759"/>
    </location>
</feature>
<protein>
    <submittedName>
        <fullName evidence="6 7">Uncharacterized protein KIAA2026-like</fullName>
    </submittedName>
</protein>
<dbReference type="Pfam" id="PF23450">
    <property type="entry name" value="KIAA2026_hel"/>
    <property type="match status" value="1"/>
</dbReference>
<keyword evidence="5" id="KW-1185">Reference proteome</keyword>
<evidence type="ECO:0000313" key="6">
    <source>
        <dbReference type="RefSeq" id="XP_019645538.1"/>
    </source>
</evidence>
<dbReference type="OrthoDB" id="21449at2759"/>
<dbReference type="CDD" id="cd04369">
    <property type="entry name" value="Bromodomain"/>
    <property type="match status" value="1"/>
</dbReference>
<evidence type="ECO:0000256" key="2">
    <source>
        <dbReference type="PROSITE-ProRule" id="PRU00035"/>
    </source>
</evidence>
<feature type="domain" description="Bromo" evidence="4">
    <location>
        <begin position="266"/>
        <end position="338"/>
    </location>
</feature>
<dbReference type="RefSeq" id="XP_019645538.1">
    <property type="nucleotide sequence ID" value="XM_019789979.1"/>
</dbReference>
<dbReference type="InterPro" id="IPR036427">
    <property type="entry name" value="Bromodomain-like_sf"/>
</dbReference>
<feature type="region of interest" description="Disordered" evidence="3">
    <location>
        <begin position="1033"/>
        <end position="1059"/>
    </location>
</feature>
<feature type="region of interest" description="Disordered" evidence="3">
    <location>
        <begin position="653"/>
        <end position="918"/>
    </location>
</feature>
<reference evidence="6 7" key="1">
    <citation type="submission" date="2025-04" db="UniProtKB">
        <authorList>
            <consortium name="RefSeq"/>
        </authorList>
    </citation>
    <scope>IDENTIFICATION</scope>
    <source>
        <tissue evidence="6 7">Gonad</tissue>
    </source>
</reference>
<dbReference type="GeneID" id="109486246"/>
<feature type="compositionally biased region" description="Basic and acidic residues" evidence="3">
    <location>
        <begin position="706"/>
        <end position="728"/>
    </location>
</feature>
<feature type="compositionally biased region" description="Polar residues" evidence="3">
    <location>
        <begin position="653"/>
        <end position="664"/>
    </location>
</feature>
<dbReference type="InterPro" id="IPR001487">
    <property type="entry name" value="Bromodomain"/>
</dbReference>
<name>A0A6P5AGU5_BRABE</name>
<keyword evidence="1 2" id="KW-0103">Bromodomain</keyword>
<feature type="compositionally biased region" description="Basic residues" evidence="3">
    <location>
        <begin position="896"/>
        <end position="907"/>
    </location>
</feature>
<feature type="region of interest" description="Disordered" evidence="3">
    <location>
        <begin position="2090"/>
        <end position="2113"/>
    </location>
</feature>
<proteinExistence type="predicted"/>
<dbReference type="SUPFAM" id="SSF47370">
    <property type="entry name" value="Bromodomain"/>
    <property type="match status" value="1"/>
</dbReference>
<dbReference type="RefSeq" id="XP_019645539.1">
    <property type="nucleotide sequence ID" value="XM_019789980.1"/>
</dbReference>
<dbReference type="KEGG" id="bbel:109486246"/>
<evidence type="ECO:0000256" key="3">
    <source>
        <dbReference type="SAM" id="MobiDB-lite"/>
    </source>
</evidence>
<dbReference type="InterPro" id="IPR040214">
    <property type="entry name" value="BRD10"/>
</dbReference>
<feature type="compositionally biased region" description="Polar residues" evidence="3">
    <location>
        <begin position="1969"/>
        <end position="1983"/>
    </location>
</feature>
<feature type="compositionally biased region" description="Basic and acidic residues" evidence="3">
    <location>
        <begin position="673"/>
        <end position="699"/>
    </location>
</feature>
<evidence type="ECO:0000313" key="5">
    <source>
        <dbReference type="Proteomes" id="UP000515135"/>
    </source>
</evidence>
<gene>
    <name evidence="6 7" type="primary">LOC109486246</name>
</gene>
<evidence type="ECO:0000313" key="7">
    <source>
        <dbReference type="RefSeq" id="XP_019645539.1"/>
    </source>
</evidence>
<feature type="region of interest" description="Disordered" evidence="3">
    <location>
        <begin position="1863"/>
        <end position="1894"/>
    </location>
</feature>
<feature type="compositionally biased region" description="Basic and acidic residues" evidence="3">
    <location>
        <begin position="761"/>
        <end position="798"/>
    </location>
</feature>
<dbReference type="Gene3D" id="1.20.920.10">
    <property type="entry name" value="Bromodomain-like"/>
    <property type="match status" value="1"/>
</dbReference>
<dbReference type="PANTHER" id="PTHR31095">
    <property type="entry name" value="RIKEN CDNA 9930021J03 GENE"/>
    <property type="match status" value="1"/>
</dbReference>
<accession>A0A6P5AGU5</accession>
<organism evidence="5 7">
    <name type="scientific">Branchiostoma belcheri</name>
    <name type="common">Amphioxus</name>
    <dbReference type="NCBI Taxonomy" id="7741"/>
    <lineage>
        <taxon>Eukaryota</taxon>
        <taxon>Metazoa</taxon>
        <taxon>Chordata</taxon>
        <taxon>Cephalochordata</taxon>
        <taxon>Leptocardii</taxon>
        <taxon>Amphioxiformes</taxon>
        <taxon>Branchiostomatidae</taxon>
        <taxon>Branchiostoma</taxon>
    </lineage>
</organism>
<dbReference type="PRINTS" id="PR00503">
    <property type="entry name" value="BROMODOMAIN"/>
</dbReference>
<dbReference type="Proteomes" id="UP000515135">
    <property type="component" value="Unplaced"/>
</dbReference>
<feature type="region of interest" description="Disordered" evidence="3">
    <location>
        <begin position="1959"/>
        <end position="1987"/>
    </location>
</feature>
<evidence type="ECO:0000256" key="1">
    <source>
        <dbReference type="ARBA" id="ARBA00023117"/>
    </source>
</evidence>
<dbReference type="SMART" id="SM00297">
    <property type="entry name" value="BROMO"/>
    <property type="match status" value="1"/>
</dbReference>
<dbReference type="PROSITE" id="PS50014">
    <property type="entry name" value="BROMODOMAIN_2"/>
    <property type="match status" value="1"/>
</dbReference>
<feature type="compositionally biased region" description="Acidic residues" evidence="3">
    <location>
        <begin position="1033"/>
        <end position="1058"/>
    </location>
</feature>
<dbReference type="PANTHER" id="PTHR31095:SF3">
    <property type="entry name" value="RIKEN CDNA 9930021J03 GENE"/>
    <property type="match status" value="1"/>
</dbReference>
<dbReference type="Pfam" id="PF00439">
    <property type="entry name" value="Bromodomain"/>
    <property type="match status" value="1"/>
</dbReference>
<evidence type="ECO:0000259" key="4">
    <source>
        <dbReference type="PROSITE" id="PS50014"/>
    </source>
</evidence>